<gene>
    <name evidence="2" type="ORF">LCGC14_0386980</name>
</gene>
<accession>A0A0F9T0R1</accession>
<evidence type="ECO:0008006" key="3">
    <source>
        <dbReference type="Google" id="ProtNLM"/>
    </source>
</evidence>
<evidence type="ECO:0000313" key="2">
    <source>
        <dbReference type="EMBL" id="KKN74805.1"/>
    </source>
</evidence>
<dbReference type="AlphaFoldDB" id="A0A0F9T0R1"/>
<organism evidence="2">
    <name type="scientific">marine sediment metagenome</name>
    <dbReference type="NCBI Taxonomy" id="412755"/>
    <lineage>
        <taxon>unclassified sequences</taxon>
        <taxon>metagenomes</taxon>
        <taxon>ecological metagenomes</taxon>
    </lineage>
</organism>
<dbReference type="EMBL" id="LAZR01000320">
    <property type="protein sequence ID" value="KKN74805.1"/>
    <property type="molecule type" value="Genomic_DNA"/>
</dbReference>
<feature type="region of interest" description="Disordered" evidence="1">
    <location>
        <begin position="43"/>
        <end position="63"/>
    </location>
</feature>
<protein>
    <recommendedName>
        <fullName evidence="3">Ribbon-helix-helix protein CopG domain-containing protein</fullName>
    </recommendedName>
</protein>
<evidence type="ECO:0000256" key="1">
    <source>
        <dbReference type="SAM" id="MobiDB-lite"/>
    </source>
</evidence>
<sequence length="63" mass="7266">MEVPEKVLFSLTKQDKQMLKEIAAFDGDASMSAMLRKLIRAEWRRRQPQPSQQAAHNHNGDTE</sequence>
<proteinExistence type="predicted"/>
<reference evidence="2" key="1">
    <citation type="journal article" date="2015" name="Nature">
        <title>Complex archaea that bridge the gap between prokaryotes and eukaryotes.</title>
        <authorList>
            <person name="Spang A."/>
            <person name="Saw J.H."/>
            <person name="Jorgensen S.L."/>
            <person name="Zaremba-Niedzwiedzka K."/>
            <person name="Martijn J."/>
            <person name="Lind A.E."/>
            <person name="van Eijk R."/>
            <person name="Schleper C."/>
            <person name="Guy L."/>
            <person name="Ettema T.J."/>
        </authorList>
    </citation>
    <scope>NUCLEOTIDE SEQUENCE</scope>
</reference>
<name>A0A0F9T0R1_9ZZZZ</name>
<comment type="caution">
    <text evidence="2">The sequence shown here is derived from an EMBL/GenBank/DDBJ whole genome shotgun (WGS) entry which is preliminary data.</text>
</comment>